<proteinExistence type="predicted"/>
<evidence type="ECO:0000313" key="1">
    <source>
        <dbReference type="EMBL" id="JAH42549.1"/>
    </source>
</evidence>
<accession>A0A0E9SME8</accession>
<name>A0A0E9SME8_ANGAN</name>
<dbReference type="EMBL" id="GBXM01066028">
    <property type="protein sequence ID" value="JAH42549.1"/>
    <property type="molecule type" value="Transcribed_RNA"/>
</dbReference>
<reference evidence="1" key="1">
    <citation type="submission" date="2014-11" db="EMBL/GenBank/DDBJ databases">
        <authorList>
            <person name="Amaro Gonzalez C."/>
        </authorList>
    </citation>
    <scope>NUCLEOTIDE SEQUENCE</scope>
</reference>
<dbReference type="AlphaFoldDB" id="A0A0E9SME8"/>
<sequence>MNNMNIPMLLKVQNTTAVGVNLGPGSSYYDSTTVLCITVQKIVGTILSGPQTPLGKSAHEKAHLKITSPQNNINSKGLFSVKYSSRRRSTC</sequence>
<organism evidence="1">
    <name type="scientific">Anguilla anguilla</name>
    <name type="common">European freshwater eel</name>
    <name type="synonym">Muraena anguilla</name>
    <dbReference type="NCBI Taxonomy" id="7936"/>
    <lineage>
        <taxon>Eukaryota</taxon>
        <taxon>Metazoa</taxon>
        <taxon>Chordata</taxon>
        <taxon>Craniata</taxon>
        <taxon>Vertebrata</taxon>
        <taxon>Euteleostomi</taxon>
        <taxon>Actinopterygii</taxon>
        <taxon>Neopterygii</taxon>
        <taxon>Teleostei</taxon>
        <taxon>Anguilliformes</taxon>
        <taxon>Anguillidae</taxon>
        <taxon>Anguilla</taxon>
    </lineage>
</organism>
<protein>
    <submittedName>
        <fullName evidence="1">Uncharacterized protein</fullName>
    </submittedName>
</protein>
<reference evidence="1" key="2">
    <citation type="journal article" date="2015" name="Fish Shellfish Immunol.">
        <title>Early steps in the European eel (Anguilla anguilla)-Vibrio vulnificus interaction in the gills: Role of the RtxA13 toxin.</title>
        <authorList>
            <person name="Callol A."/>
            <person name="Pajuelo D."/>
            <person name="Ebbesson L."/>
            <person name="Teles M."/>
            <person name="MacKenzie S."/>
            <person name="Amaro C."/>
        </authorList>
    </citation>
    <scope>NUCLEOTIDE SEQUENCE</scope>
</reference>